<dbReference type="GO" id="GO:0046872">
    <property type="term" value="F:metal ion binding"/>
    <property type="evidence" value="ECO:0007669"/>
    <property type="project" value="UniProtKB-KW"/>
</dbReference>
<feature type="domain" description="CENP-V/GFA" evidence="5">
    <location>
        <begin position="19"/>
        <end position="138"/>
    </location>
</feature>
<dbReference type="Proteomes" id="UP000654075">
    <property type="component" value="Unassembled WGS sequence"/>
</dbReference>
<keyword evidence="2" id="KW-0479">Metal-binding</keyword>
<comment type="caution">
    <text evidence="6">The sequence shown here is derived from an EMBL/GenBank/DDBJ whole genome shotgun (WGS) entry which is preliminary data.</text>
</comment>
<dbReference type="SUPFAM" id="SSF51316">
    <property type="entry name" value="Mss4-like"/>
    <property type="match status" value="1"/>
</dbReference>
<dbReference type="PANTHER" id="PTHR33337:SF40">
    <property type="entry name" value="CENP-V_GFA DOMAIN-CONTAINING PROTEIN-RELATED"/>
    <property type="match status" value="1"/>
</dbReference>
<dbReference type="InterPro" id="IPR006913">
    <property type="entry name" value="CENP-V/GFA"/>
</dbReference>
<dbReference type="Pfam" id="PF04828">
    <property type="entry name" value="GFA"/>
    <property type="match status" value="1"/>
</dbReference>
<organism evidence="6 7">
    <name type="scientific">Polarella glacialis</name>
    <name type="common">Dinoflagellate</name>
    <dbReference type="NCBI Taxonomy" id="89957"/>
    <lineage>
        <taxon>Eukaryota</taxon>
        <taxon>Sar</taxon>
        <taxon>Alveolata</taxon>
        <taxon>Dinophyceae</taxon>
        <taxon>Suessiales</taxon>
        <taxon>Suessiaceae</taxon>
        <taxon>Polarella</taxon>
    </lineage>
</organism>
<evidence type="ECO:0000259" key="5">
    <source>
        <dbReference type="PROSITE" id="PS51891"/>
    </source>
</evidence>
<comment type="similarity">
    <text evidence="1">Belongs to the Gfa family.</text>
</comment>
<name>A0A813GXW3_POLGL</name>
<keyword evidence="3" id="KW-0862">Zinc</keyword>
<evidence type="ECO:0000256" key="1">
    <source>
        <dbReference type="ARBA" id="ARBA00005495"/>
    </source>
</evidence>
<evidence type="ECO:0000256" key="4">
    <source>
        <dbReference type="ARBA" id="ARBA00023239"/>
    </source>
</evidence>
<gene>
    <name evidence="6" type="ORF">PGLA1383_LOCUS46493</name>
</gene>
<dbReference type="PROSITE" id="PS51891">
    <property type="entry name" value="CENP_V_GFA"/>
    <property type="match status" value="1"/>
</dbReference>
<keyword evidence="7" id="KW-1185">Reference proteome</keyword>
<evidence type="ECO:0000256" key="3">
    <source>
        <dbReference type="ARBA" id="ARBA00022833"/>
    </source>
</evidence>
<dbReference type="AlphaFoldDB" id="A0A813GXW3"/>
<reference evidence="6" key="1">
    <citation type="submission" date="2021-02" db="EMBL/GenBank/DDBJ databases">
        <authorList>
            <person name="Dougan E. K."/>
            <person name="Rhodes N."/>
            <person name="Thang M."/>
            <person name="Chan C."/>
        </authorList>
    </citation>
    <scope>NUCLEOTIDE SEQUENCE</scope>
</reference>
<sequence length="156" mass="16909">MSVDTEAATAGVERDTMMFHGRCYCGEIEFKFPRATIGSVVHCHCNSCREWTGGAFLTGLVTKTLPTYTRGQPATFQKKGVFATKCFCRTCGTQIGNLYPPASGFGMSVLLGVVKENREFTTVQVQCHCQITGKAPWIDVSADRVQQVAGFPAPTG</sequence>
<proteinExistence type="inferred from homology"/>
<dbReference type="Gene3D" id="3.90.1590.10">
    <property type="entry name" value="glutathione-dependent formaldehyde- activating enzyme (gfa)"/>
    <property type="match status" value="1"/>
</dbReference>
<accession>A0A813GXW3</accession>
<dbReference type="GO" id="GO:0016846">
    <property type="term" value="F:carbon-sulfur lyase activity"/>
    <property type="evidence" value="ECO:0007669"/>
    <property type="project" value="InterPro"/>
</dbReference>
<dbReference type="InterPro" id="IPR011057">
    <property type="entry name" value="Mss4-like_sf"/>
</dbReference>
<protein>
    <recommendedName>
        <fullName evidence="5">CENP-V/GFA domain-containing protein</fullName>
    </recommendedName>
</protein>
<evidence type="ECO:0000313" key="6">
    <source>
        <dbReference type="EMBL" id="CAE8630098.1"/>
    </source>
</evidence>
<keyword evidence="4" id="KW-0456">Lyase</keyword>
<evidence type="ECO:0000256" key="2">
    <source>
        <dbReference type="ARBA" id="ARBA00022723"/>
    </source>
</evidence>
<evidence type="ECO:0000313" key="7">
    <source>
        <dbReference type="Proteomes" id="UP000654075"/>
    </source>
</evidence>
<dbReference type="PANTHER" id="PTHR33337">
    <property type="entry name" value="GFA DOMAIN-CONTAINING PROTEIN"/>
    <property type="match status" value="1"/>
</dbReference>
<dbReference type="EMBL" id="CAJNNV010029783">
    <property type="protein sequence ID" value="CAE8630098.1"/>
    <property type="molecule type" value="Genomic_DNA"/>
</dbReference>